<name>A0A8J4REW5_9ROSI</name>
<dbReference type="PRINTS" id="PR00160">
    <property type="entry name" value="GLUTAREDOXIN"/>
</dbReference>
<feature type="chain" id="PRO_5035180081" description="Glutaredoxin domain-containing protein" evidence="4">
    <location>
        <begin position="30"/>
        <end position="130"/>
    </location>
</feature>
<accession>A0A8J4REW5</accession>
<dbReference type="PROSITE" id="PS51354">
    <property type="entry name" value="GLUTAREDOXIN_2"/>
    <property type="match status" value="1"/>
</dbReference>
<evidence type="ECO:0000259" key="5">
    <source>
        <dbReference type="Pfam" id="PF00462"/>
    </source>
</evidence>
<comment type="caution">
    <text evidence="6">The sequence shown here is derived from an EMBL/GenBank/DDBJ whole genome shotgun (WGS) entry which is preliminary data.</text>
</comment>
<dbReference type="NCBIfam" id="TIGR02180">
    <property type="entry name" value="GRX_euk"/>
    <property type="match status" value="1"/>
</dbReference>
<dbReference type="GO" id="GO:0034599">
    <property type="term" value="P:cellular response to oxidative stress"/>
    <property type="evidence" value="ECO:0007669"/>
    <property type="project" value="TreeGrafter"/>
</dbReference>
<keyword evidence="3" id="KW-0676">Redox-active center</keyword>
<dbReference type="Pfam" id="PF00462">
    <property type="entry name" value="Glutaredoxin"/>
    <property type="match status" value="1"/>
</dbReference>
<dbReference type="InterPro" id="IPR036249">
    <property type="entry name" value="Thioredoxin-like_sf"/>
</dbReference>
<evidence type="ECO:0000313" key="6">
    <source>
        <dbReference type="EMBL" id="KAF3962003.1"/>
    </source>
</evidence>
<dbReference type="GO" id="GO:0015038">
    <property type="term" value="F:glutathione disulfide oxidoreductase activity"/>
    <property type="evidence" value="ECO:0007669"/>
    <property type="project" value="TreeGrafter"/>
</dbReference>
<dbReference type="InterPro" id="IPR002109">
    <property type="entry name" value="Glutaredoxin"/>
</dbReference>
<dbReference type="Gene3D" id="3.40.30.10">
    <property type="entry name" value="Glutaredoxin"/>
    <property type="match status" value="1"/>
</dbReference>
<dbReference type="SUPFAM" id="SSF52833">
    <property type="entry name" value="Thioredoxin-like"/>
    <property type="match status" value="1"/>
</dbReference>
<sequence>MRSFQFRGVVVAVVGLLLLLGHIPKEVKASTSASAFVQNAIYSNKIAFFSKSYCPYCLRAKGILSELHEQPFVVELDLRDDGAEIQDVLLDLVGRHTVPQIFVNGKHIGGSDDLKAAVQSGQLQKLLSTS</sequence>
<dbReference type="PANTHER" id="PTHR45694">
    <property type="entry name" value="GLUTAREDOXIN 2"/>
    <property type="match status" value="1"/>
</dbReference>
<dbReference type="PANTHER" id="PTHR45694:SF4">
    <property type="entry name" value="GLUTAREDOXIN-C3"/>
    <property type="match status" value="1"/>
</dbReference>
<evidence type="ECO:0000256" key="1">
    <source>
        <dbReference type="ARBA" id="ARBA00002549"/>
    </source>
</evidence>
<evidence type="ECO:0000256" key="4">
    <source>
        <dbReference type="SAM" id="SignalP"/>
    </source>
</evidence>
<protein>
    <recommendedName>
        <fullName evidence="5">Glutaredoxin domain-containing protein</fullName>
    </recommendedName>
</protein>
<dbReference type="OrthoDB" id="418495at2759"/>
<keyword evidence="7" id="KW-1185">Reference proteome</keyword>
<dbReference type="InterPro" id="IPR011899">
    <property type="entry name" value="Glutaredoxin_euk/vir"/>
</dbReference>
<organism evidence="6 7">
    <name type="scientific">Castanea mollissima</name>
    <name type="common">Chinese chestnut</name>
    <dbReference type="NCBI Taxonomy" id="60419"/>
    <lineage>
        <taxon>Eukaryota</taxon>
        <taxon>Viridiplantae</taxon>
        <taxon>Streptophyta</taxon>
        <taxon>Embryophyta</taxon>
        <taxon>Tracheophyta</taxon>
        <taxon>Spermatophyta</taxon>
        <taxon>Magnoliopsida</taxon>
        <taxon>eudicotyledons</taxon>
        <taxon>Gunneridae</taxon>
        <taxon>Pentapetalae</taxon>
        <taxon>rosids</taxon>
        <taxon>fabids</taxon>
        <taxon>Fagales</taxon>
        <taxon>Fagaceae</taxon>
        <taxon>Castanea</taxon>
    </lineage>
</organism>
<dbReference type="GO" id="GO:0005737">
    <property type="term" value="C:cytoplasm"/>
    <property type="evidence" value="ECO:0007669"/>
    <property type="project" value="TreeGrafter"/>
</dbReference>
<comment type="similarity">
    <text evidence="2">Belongs to the glutaredoxin family. CPYC subfamily.</text>
</comment>
<evidence type="ECO:0000313" key="7">
    <source>
        <dbReference type="Proteomes" id="UP000737018"/>
    </source>
</evidence>
<proteinExistence type="inferred from homology"/>
<dbReference type="AlphaFoldDB" id="A0A8J4REW5"/>
<keyword evidence="4" id="KW-0732">Signal</keyword>
<dbReference type="CDD" id="cd03419">
    <property type="entry name" value="GRX_GRXh_1_2_like"/>
    <property type="match status" value="1"/>
</dbReference>
<comment type="function">
    <text evidence="1">Has a glutathione-disulfide oxidoreductase activity in the presence of NADPH and glutathione reductase. Reduces low molecular weight disulfides and proteins.</text>
</comment>
<feature type="domain" description="Glutaredoxin" evidence="5">
    <location>
        <begin position="47"/>
        <end position="108"/>
    </location>
</feature>
<evidence type="ECO:0000256" key="2">
    <source>
        <dbReference type="ARBA" id="ARBA00007190"/>
    </source>
</evidence>
<dbReference type="EMBL" id="JRKL02001795">
    <property type="protein sequence ID" value="KAF3962003.1"/>
    <property type="molecule type" value="Genomic_DNA"/>
</dbReference>
<gene>
    <name evidence="6" type="ORF">CMV_013440</name>
</gene>
<dbReference type="InterPro" id="IPR014025">
    <property type="entry name" value="Glutaredoxin_subgr"/>
</dbReference>
<reference evidence="6" key="1">
    <citation type="submission" date="2020-03" db="EMBL/GenBank/DDBJ databases">
        <title>Castanea mollissima Vanexum genome sequencing.</title>
        <authorList>
            <person name="Staton M."/>
        </authorList>
    </citation>
    <scope>NUCLEOTIDE SEQUENCE</scope>
    <source>
        <tissue evidence="6">Leaf</tissue>
    </source>
</reference>
<evidence type="ECO:0000256" key="3">
    <source>
        <dbReference type="ARBA" id="ARBA00023284"/>
    </source>
</evidence>
<dbReference type="FunFam" id="3.40.30.10:FF:000026">
    <property type="entry name" value="Glutaredoxin 2"/>
    <property type="match status" value="1"/>
</dbReference>
<feature type="signal peptide" evidence="4">
    <location>
        <begin position="1"/>
        <end position="29"/>
    </location>
</feature>
<dbReference type="Proteomes" id="UP000737018">
    <property type="component" value="Unassembled WGS sequence"/>
</dbReference>